<name>A0A378YDV4_9NOCA</name>
<sequence length="418" mass="42068">MVRSDADTTTVVTEPTIVSTLVGPLLRLRAALGDGARPDAVTLAALGAVPAAIRDSDEPHRVGATGLESARTAVAAVPAITRTRDEVSALADTSTGLGATLAAAYATRDTAAAELDQLIADFRAKATVLANNARSQADADQIVELATDYIRDGVRVVQTANGEMDSHTATVNALGLGEHAPRVSVPTGFHPGAPTWNGIGGTGGGYYGTPTYGTPTLTYRPDTATTSDPVLAAQHALQLALINGGVTLGSSLIDAGVSVGTHLIDTVAGVITHAMDKGVEVATTGIDALATVGTTAVTQAVNPAAANQNNNGTGTTPGGELFPGLAPAEPEIPDDTPDLSFNLGDEPVELAPYPTAPDTGNSVPQQDSAPSAGLPEEDAGPGPGGVLPPPIVAQPAPQEERPPRRDGQLGVTPAARTS</sequence>
<dbReference type="EMBL" id="UGRY01000002">
    <property type="protein sequence ID" value="SUA74559.1"/>
    <property type="molecule type" value="Genomic_DNA"/>
</dbReference>
<gene>
    <name evidence="2" type="ORF">NCTC1934_01647</name>
</gene>
<reference evidence="2 3" key="1">
    <citation type="submission" date="2018-06" db="EMBL/GenBank/DDBJ databases">
        <authorList>
            <consortium name="Pathogen Informatics"/>
            <person name="Doyle S."/>
        </authorList>
    </citation>
    <scope>NUCLEOTIDE SEQUENCE [LARGE SCALE GENOMIC DNA]</scope>
    <source>
        <strain evidence="2 3">NCTC1934</strain>
    </source>
</reference>
<dbReference type="STRING" id="1406858.GCA_000710895_00708"/>
<evidence type="ECO:0000256" key="1">
    <source>
        <dbReference type="SAM" id="MobiDB-lite"/>
    </source>
</evidence>
<dbReference type="Proteomes" id="UP000255467">
    <property type="component" value="Unassembled WGS sequence"/>
</dbReference>
<keyword evidence="3" id="KW-1185">Reference proteome</keyword>
<evidence type="ECO:0000313" key="3">
    <source>
        <dbReference type="Proteomes" id="UP000255467"/>
    </source>
</evidence>
<accession>A0A378YDV4</accession>
<dbReference type="RefSeq" id="WP_039808011.1">
    <property type="nucleotide sequence ID" value="NZ_UGRY01000002.1"/>
</dbReference>
<organism evidence="2 3">
    <name type="scientific">Nocardia otitidiscaviarum</name>
    <dbReference type="NCBI Taxonomy" id="1823"/>
    <lineage>
        <taxon>Bacteria</taxon>
        <taxon>Bacillati</taxon>
        <taxon>Actinomycetota</taxon>
        <taxon>Actinomycetes</taxon>
        <taxon>Mycobacteriales</taxon>
        <taxon>Nocardiaceae</taxon>
        <taxon>Nocardia</taxon>
    </lineage>
</organism>
<dbReference type="AlphaFoldDB" id="A0A378YDV4"/>
<proteinExistence type="predicted"/>
<dbReference type="OrthoDB" id="4549325at2"/>
<protein>
    <submittedName>
        <fullName evidence="2">Uncharacterized protein</fullName>
    </submittedName>
</protein>
<feature type="compositionally biased region" description="Basic and acidic residues" evidence="1">
    <location>
        <begin position="398"/>
        <end position="407"/>
    </location>
</feature>
<feature type="compositionally biased region" description="Polar residues" evidence="1">
    <location>
        <begin position="358"/>
        <end position="369"/>
    </location>
</feature>
<feature type="region of interest" description="Disordered" evidence="1">
    <location>
        <begin position="305"/>
        <end position="418"/>
    </location>
</feature>
<feature type="compositionally biased region" description="Low complexity" evidence="1">
    <location>
        <begin position="305"/>
        <end position="314"/>
    </location>
</feature>
<evidence type="ECO:0000313" key="2">
    <source>
        <dbReference type="EMBL" id="SUA74559.1"/>
    </source>
</evidence>